<evidence type="ECO:0000256" key="1">
    <source>
        <dbReference type="ARBA" id="ARBA00004651"/>
    </source>
</evidence>
<organism evidence="7 8">
    <name type="scientific">Cesiribacter andamanensis AMV16</name>
    <dbReference type="NCBI Taxonomy" id="1279009"/>
    <lineage>
        <taxon>Bacteria</taxon>
        <taxon>Pseudomonadati</taxon>
        <taxon>Bacteroidota</taxon>
        <taxon>Cytophagia</taxon>
        <taxon>Cytophagales</taxon>
        <taxon>Cesiribacteraceae</taxon>
        <taxon>Cesiribacter</taxon>
    </lineage>
</organism>
<reference evidence="7 8" key="1">
    <citation type="journal article" date="2013" name="Genome Announc.">
        <title>Draft Genome Sequence of Cesiribacter andamanensis Strain AMV16T, Isolated from a Soil Sample from a Mud Volcano in the Andaman Islands, India.</title>
        <authorList>
            <person name="Shivaji S."/>
            <person name="Ara S."/>
            <person name="Begum Z."/>
            <person name="Srinivas T.N."/>
            <person name="Singh A."/>
            <person name="Kumar Pinnaka A."/>
        </authorList>
    </citation>
    <scope>NUCLEOTIDE SEQUENCE [LARGE SCALE GENOMIC DNA]</scope>
    <source>
        <strain evidence="7 8">AMV16</strain>
    </source>
</reference>
<feature type="transmembrane region" description="Helical" evidence="6">
    <location>
        <begin position="475"/>
        <end position="492"/>
    </location>
</feature>
<dbReference type="GO" id="GO:0043190">
    <property type="term" value="C:ATP-binding cassette (ABC) transporter complex"/>
    <property type="evidence" value="ECO:0007669"/>
    <property type="project" value="TreeGrafter"/>
</dbReference>
<comment type="subcellular location">
    <subcellularLocation>
        <location evidence="1">Cell membrane</location>
        <topology evidence="1">Multi-pass membrane protein</topology>
    </subcellularLocation>
</comment>
<evidence type="ECO:0000256" key="4">
    <source>
        <dbReference type="ARBA" id="ARBA00022989"/>
    </source>
</evidence>
<keyword evidence="3 6" id="KW-0812">Transmembrane</keyword>
<name>M7NBA7_9BACT</name>
<evidence type="ECO:0000256" key="6">
    <source>
        <dbReference type="SAM" id="Phobius"/>
    </source>
</evidence>
<dbReference type="PATRIC" id="fig|1279009.4.peg.385"/>
<feature type="transmembrane region" description="Helical" evidence="6">
    <location>
        <begin position="53"/>
        <end position="75"/>
    </location>
</feature>
<dbReference type="Pfam" id="PF03739">
    <property type="entry name" value="LptF_LptG"/>
    <property type="match status" value="1"/>
</dbReference>
<dbReference type="STRING" id="1279009.ADICEAN_00384"/>
<feature type="transmembrane region" description="Helical" evidence="6">
    <location>
        <begin position="12"/>
        <end position="33"/>
    </location>
</feature>
<keyword evidence="8" id="KW-1185">Reference proteome</keyword>
<dbReference type="AlphaFoldDB" id="M7NBA7"/>
<gene>
    <name evidence="7" type="ORF">ADICEAN_00384</name>
</gene>
<accession>M7NBA7</accession>
<proteinExistence type="predicted"/>
<evidence type="ECO:0000256" key="2">
    <source>
        <dbReference type="ARBA" id="ARBA00022475"/>
    </source>
</evidence>
<evidence type="ECO:0000313" key="8">
    <source>
        <dbReference type="Proteomes" id="UP000011910"/>
    </source>
</evidence>
<evidence type="ECO:0000256" key="3">
    <source>
        <dbReference type="ARBA" id="ARBA00022692"/>
    </source>
</evidence>
<comment type="caution">
    <text evidence="7">The sequence shown here is derived from an EMBL/GenBank/DDBJ whole genome shotgun (WGS) entry which is preliminary data.</text>
</comment>
<protein>
    <submittedName>
        <fullName evidence="7">Lipopolysaccharide ABC transporter permease LptF</fullName>
    </submittedName>
</protein>
<dbReference type="Proteomes" id="UP000011910">
    <property type="component" value="Unassembled WGS sequence"/>
</dbReference>
<dbReference type="GO" id="GO:0015920">
    <property type="term" value="P:lipopolysaccharide transport"/>
    <property type="evidence" value="ECO:0007669"/>
    <property type="project" value="TreeGrafter"/>
</dbReference>
<dbReference type="EMBL" id="AODQ01000005">
    <property type="protein sequence ID" value="EMR04486.1"/>
    <property type="molecule type" value="Genomic_DNA"/>
</dbReference>
<feature type="transmembrane region" description="Helical" evidence="6">
    <location>
        <begin position="450"/>
        <end position="468"/>
    </location>
</feature>
<evidence type="ECO:0000313" key="7">
    <source>
        <dbReference type="EMBL" id="EMR04486.1"/>
    </source>
</evidence>
<dbReference type="RefSeq" id="WP_009193793.1">
    <property type="nucleotide sequence ID" value="NZ_AODQ01000005.1"/>
</dbReference>
<dbReference type="OrthoDB" id="1096108at2"/>
<dbReference type="eggNOG" id="COG0795">
    <property type="taxonomic scope" value="Bacteria"/>
</dbReference>
<keyword evidence="2" id="KW-1003">Cell membrane</keyword>
<feature type="transmembrane region" description="Helical" evidence="6">
    <location>
        <begin position="504"/>
        <end position="526"/>
    </location>
</feature>
<feature type="transmembrane region" description="Helical" evidence="6">
    <location>
        <begin position="96"/>
        <end position="116"/>
    </location>
</feature>
<keyword evidence="4 6" id="KW-1133">Transmembrane helix</keyword>
<dbReference type="PANTHER" id="PTHR33529:SF6">
    <property type="entry name" value="YJGP_YJGQ FAMILY PERMEASE"/>
    <property type="match status" value="1"/>
</dbReference>
<dbReference type="PANTHER" id="PTHR33529">
    <property type="entry name" value="SLR0882 PROTEIN-RELATED"/>
    <property type="match status" value="1"/>
</dbReference>
<evidence type="ECO:0000256" key="5">
    <source>
        <dbReference type="ARBA" id="ARBA00023136"/>
    </source>
</evidence>
<sequence length="571" mass="64960">MKKLDKLIIKAFLGPFVLTFLVVVFILLMQYLLKYFDEIIGKGLGPLVYAELLFFFSVTMTTLALPLAVLLSSLMTFGNLGEHFELTAIKSSGISLVRTLLPIFVFTLFLTAFAFYNNDRIVPKVNLKAYSLLYDIRQTKPSLSLKEGSFYNGIPNYSIKVTKKYPDDVSLKGVIIYDHTKGKGNTDVILADSGRMYSFGNDKYLMLEMYKGYSYSEPKADQPGSFANNKPAEFMRNEFHSTKLIFSLESFGMNSTPQEYFASNKIMKNIGQLRFDIDSMENKIVEARYAIYQNARTYNPYVNNTKVPFPAGLEQQYKVVDSLNRERLRALEAQRDSLPPSAGYAGISPTEQLLPPSQLSALESNGTQQIEDYSKRRVVKETVYAYSLADTALLRKSEAQFAKKQPMLDVYRSAVGQVRYVKNNYEVYGGRANDLQRQIFQWHIEIHKKWAQAVACLVMFLIGAPLGAIIKRGGLGVPVIVSIAFFIIYYVLTMFGEKWAREGIVSPELGIWSANLILLPFGLFFLRQARNDARLFESDFYNVMIAKFRSAIGEKVRRPEVLSKAFGWRRR</sequence>
<keyword evidence="5 6" id="KW-0472">Membrane</keyword>
<dbReference type="InterPro" id="IPR005495">
    <property type="entry name" value="LptG/LptF_permease"/>
</dbReference>